<reference evidence="14 15" key="1">
    <citation type="submission" date="2022-12" db="EMBL/GenBank/DDBJ databases">
        <title>Two new species, Stenotrophomonas aracearum and Stenotrophomonas oahuensis, isolated from Anthurium (Araceae family) in Hawaii.</title>
        <authorList>
            <person name="Chunag S.C."/>
            <person name="Dobhal S."/>
            <person name="Alvarez A."/>
            <person name="Arif M."/>
        </authorList>
    </citation>
    <scope>NUCLEOTIDE SEQUENCE [LARGE SCALE GENOMIC DNA]</scope>
    <source>
        <strain evidence="14 15">A5586</strain>
    </source>
</reference>
<keyword evidence="15" id="KW-1185">Reference proteome</keyword>
<dbReference type="EMBL" id="CP115541">
    <property type="protein sequence ID" value="WNH53435.1"/>
    <property type="molecule type" value="Genomic_DNA"/>
</dbReference>
<keyword evidence="6" id="KW-1003">Cell membrane</keyword>
<evidence type="ECO:0000256" key="4">
    <source>
        <dbReference type="ARBA" id="ARBA00011471"/>
    </source>
</evidence>
<evidence type="ECO:0000256" key="13">
    <source>
        <dbReference type="SAM" id="Phobius"/>
    </source>
</evidence>
<evidence type="ECO:0000256" key="5">
    <source>
        <dbReference type="ARBA" id="ARBA00022448"/>
    </source>
</evidence>
<evidence type="ECO:0000256" key="8">
    <source>
        <dbReference type="ARBA" id="ARBA00022692"/>
    </source>
</evidence>
<evidence type="ECO:0000256" key="2">
    <source>
        <dbReference type="ARBA" id="ARBA00004249"/>
    </source>
</evidence>
<comment type="similarity">
    <text evidence="3 12">Belongs to the ExbD/TolR family.</text>
</comment>
<keyword evidence="10 13" id="KW-1133">Transmembrane helix</keyword>
<protein>
    <submittedName>
        <fullName evidence="14">Biopolymer transporter ExbD</fullName>
    </submittedName>
</protein>
<gene>
    <name evidence="14" type="ORF">PDM29_03920</name>
</gene>
<dbReference type="RefSeq" id="WP_311192584.1">
    <property type="nucleotide sequence ID" value="NZ_CP115541.1"/>
</dbReference>
<evidence type="ECO:0000256" key="1">
    <source>
        <dbReference type="ARBA" id="ARBA00003540"/>
    </source>
</evidence>
<sequence>MAFSAAGSTSSGPLADINVTPLVDVMLVLLIIFIVTAPMIARPIPVNLPQRTDIAPPIEPPLPIELRVDASNQVFWNGQAVAVSSLQARMQDVAQANAGNVPVLRIDTSADAEYDVMAKVLAAASNTHLDRITFVR</sequence>
<evidence type="ECO:0000256" key="7">
    <source>
        <dbReference type="ARBA" id="ARBA00022519"/>
    </source>
</evidence>
<name>A0ABY9YSM0_9GAMM</name>
<organism evidence="14 15">
    <name type="scientific">Stenotrophomonas oahuensis</name>
    <dbReference type="NCBI Taxonomy" id="3003271"/>
    <lineage>
        <taxon>Bacteria</taxon>
        <taxon>Pseudomonadati</taxon>
        <taxon>Pseudomonadota</taxon>
        <taxon>Gammaproteobacteria</taxon>
        <taxon>Lysobacterales</taxon>
        <taxon>Lysobacteraceae</taxon>
        <taxon>Stenotrophomonas</taxon>
    </lineage>
</organism>
<keyword evidence="9 12" id="KW-0653">Protein transport</keyword>
<keyword evidence="5 12" id="KW-0813">Transport</keyword>
<dbReference type="PANTHER" id="PTHR30558">
    <property type="entry name" value="EXBD MEMBRANE COMPONENT OF PMF-DRIVEN MACROMOLECULE IMPORT SYSTEM"/>
    <property type="match status" value="1"/>
</dbReference>
<evidence type="ECO:0000256" key="11">
    <source>
        <dbReference type="ARBA" id="ARBA00023136"/>
    </source>
</evidence>
<accession>A0ABY9YSM0</accession>
<evidence type="ECO:0000256" key="12">
    <source>
        <dbReference type="RuleBase" id="RU003879"/>
    </source>
</evidence>
<evidence type="ECO:0000313" key="14">
    <source>
        <dbReference type="EMBL" id="WNH53435.1"/>
    </source>
</evidence>
<keyword evidence="11 13" id="KW-0472">Membrane</keyword>
<dbReference type="Gene3D" id="3.30.420.270">
    <property type="match status" value="1"/>
</dbReference>
<evidence type="ECO:0000256" key="10">
    <source>
        <dbReference type="ARBA" id="ARBA00022989"/>
    </source>
</evidence>
<keyword evidence="8 12" id="KW-0812">Transmembrane</keyword>
<dbReference type="InterPro" id="IPR003400">
    <property type="entry name" value="ExbD"/>
</dbReference>
<dbReference type="Pfam" id="PF02472">
    <property type="entry name" value="ExbD"/>
    <property type="match status" value="1"/>
</dbReference>
<comment type="function">
    <text evidence="1">Involved in the TonB-dependent energy-dependent transport of various receptor-bound substrates.</text>
</comment>
<evidence type="ECO:0000256" key="6">
    <source>
        <dbReference type="ARBA" id="ARBA00022475"/>
    </source>
</evidence>
<evidence type="ECO:0000256" key="3">
    <source>
        <dbReference type="ARBA" id="ARBA00005811"/>
    </source>
</evidence>
<comment type="subunit">
    <text evidence="4">The accessory proteins ExbB and ExbD seem to form a complex with TonB.</text>
</comment>
<evidence type="ECO:0000313" key="15">
    <source>
        <dbReference type="Proteomes" id="UP001302072"/>
    </source>
</evidence>
<feature type="transmembrane region" description="Helical" evidence="13">
    <location>
        <begin position="20"/>
        <end position="41"/>
    </location>
</feature>
<comment type="subcellular location">
    <subcellularLocation>
        <location evidence="2">Cell inner membrane</location>
        <topology evidence="2">Single-pass type II membrane protein</topology>
    </subcellularLocation>
    <subcellularLocation>
        <location evidence="12">Cell membrane</location>
        <topology evidence="12">Single-pass type II membrane protein</topology>
    </subcellularLocation>
</comment>
<dbReference type="Proteomes" id="UP001302072">
    <property type="component" value="Chromosome"/>
</dbReference>
<keyword evidence="7" id="KW-0997">Cell inner membrane</keyword>
<proteinExistence type="inferred from homology"/>
<dbReference type="PANTHER" id="PTHR30558:SF12">
    <property type="entry name" value="BIOPOLYMER TRANSPORT PROTEIN EXBD"/>
    <property type="match status" value="1"/>
</dbReference>
<evidence type="ECO:0000256" key="9">
    <source>
        <dbReference type="ARBA" id="ARBA00022927"/>
    </source>
</evidence>